<dbReference type="PANTHER" id="PTHR23180">
    <property type="entry name" value="CENTAURIN/ARF"/>
    <property type="match status" value="1"/>
</dbReference>
<proteinExistence type="predicted"/>
<dbReference type="PANTHER" id="PTHR23180:SF160">
    <property type="entry name" value="ADP-RIBOSYLATION FACTOR GTPASE-ACTIVATING PROTEIN EFFECTOR PROTEIN 1"/>
    <property type="match status" value="1"/>
</dbReference>
<reference evidence="5" key="1">
    <citation type="submission" date="2020-12" db="EMBL/GenBank/DDBJ databases">
        <authorList>
            <person name="Iha C."/>
        </authorList>
    </citation>
    <scope>NUCLEOTIDE SEQUENCE</scope>
</reference>
<evidence type="ECO:0000313" key="5">
    <source>
        <dbReference type="EMBL" id="CAD7705321.1"/>
    </source>
</evidence>
<dbReference type="OrthoDB" id="194358at2759"/>
<accession>A0A8S1JDN7</accession>
<dbReference type="GO" id="GO:0005737">
    <property type="term" value="C:cytoplasm"/>
    <property type="evidence" value="ECO:0007669"/>
    <property type="project" value="InterPro"/>
</dbReference>
<sequence length="241" mass="27441">METAPVFADVSDTPMFRQRVVELQHGVDILKEGCGKLAKQAAKYCEELEGSAKVNEGFSRALVAFCSAGSDDQGELIGQNEFSKFSLVFSEIADLTRGLQGEMVETLVEPLKNEWMGQLCTDVCEEKKQLDKKTAAYDFAKLKYLGLRKVTKKEVVKRTEEELNKAKAEADEARYCMARKLTEVELRKYYEFLGMMAACMESQLQFFEKGYTVLKEMEPLIQTSKEMVNNRQQRMKANMAR</sequence>
<keyword evidence="2" id="KW-0862">Zinc</keyword>
<dbReference type="InterPro" id="IPR045258">
    <property type="entry name" value="ACAP1/2/3-like"/>
</dbReference>
<evidence type="ECO:0000256" key="3">
    <source>
        <dbReference type="SAM" id="Coils"/>
    </source>
</evidence>
<dbReference type="Proteomes" id="UP000708148">
    <property type="component" value="Unassembled WGS sequence"/>
</dbReference>
<organism evidence="5 6">
    <name type="scientific">Ostreobium quekettii</name>
    <dbReference type="NCBI Taxonomy" id="121088"/>
    <lineage>
        <taxon>Eukaryota</taxon>
        <taxon>Viridiplantae</taxon>
        <taxon>Chlorophyta</taxon>
        <taxon>core chlorophytes</taxon>
        <taxon>Ulvophyceae</taxon>
        <taxon>TCBD clade</taxon>
        <taxon>Bryopsidales</taxon>
        <taxon>Ostreobineae</taxon>
        <taxon>Ostreobiaceae</taxon>
        <taxon>Ostreobium</taxon>
    </lineage>
</organism>
<comment type="caution">
    <text evidence="5">The sequence shown here is derived from an EMBL/GenBank/DDBJ whole genome shotgun (WGS) entry which is preliminary data.</text>
</comment>
<gene>
    <name evidence="5" type="ORF">OSTQU699_LOCUS10676</name>
</gene>
<dbReference type="InterPro" id="IPR004148">
    <property type="entry name" value="BAR_dom"/>
</dbReference>
<dbReference type="Pfam" id="PF16746">
    <property type="entry name" value="BAR_3"/>
    <property type="match status" value="1"/>
</dbReference>
<dbReference type="GO" id="GO:0005096">
    <property type="term" value="F:GTPase activator activity"/>
    <property type="evidence" value="ECO:0007669"/>
    <property type="project" value="InterPro"/>
</dbReference>
<evidence type="ECO:0000259" key="4">
    <source>
        <dbReference type="Pfam" id="PF16746"/>
    </source>
</evidence>
<dbReference type="GO" id="GO:0046872">
    <property type="term" value="F:metal ion binding"/>
    <property type="evidence" value="ECO:0007669"/>
    <property type="project" value="UniProtKB-KW"/>
</dbReference>
<keyword evidence="1" id="KW-0479">Metal-binding</keyword>
<evidence type="ECO:0000256" key="2">
    <source>
        <dbReference type="ARBA" id="ARBA00022833"/>
    </source>
</evidence>
<evidence type="ECO:0000256" key="1">
    <source>
        <dbReference type="ARBA" id="ARBA00022723"/>
    </source>
</evidence>
<dbReference type="InterPro" id="IPR027267">
    <property type="entry name" value="AH/BAR_dom_sf"/>
</dbReference>
<dbReference type="Gene3D" id="1.20.1270.60">
    <property type="entry name" value="Arfaptin homology (AH) domain/BAR domain"/>
    <property type="match status" value="1"/>
</dbReference>
<protein>
    <recommendedName>
        <fullName evidence="4">BAR domain-containing protein</fullName>
    </recommendedName>
</protein>
<dbReference type="AlphaFoldDB" id="A0A8S1JDN7"/>
<dbReference type="SUPFAM" id="SSF103657">
    <property type="entry name" value="BAR/IMD domain-like"/>
    <property type="match status" value="1"/>
</dbReference>
<dbReference type="EMBL" id="CAJHUC010003085">
    <property type="protein sequence ID" value="CAD7705321.1"/>
    <property type="molecule type" value="Genomic_DNA"/>
</dbReference>
<feature type="coiled-coil region" evidence="3">
    <location>
        <begin position="149"/>
        <end position="176"/>
    </location>
</feature>
<evidence type="ECO:0000313" key="6">
    <source>
        <dbReference type="Proteomes" id="UP000708148"/>
    </source>
</evidence>
<keyword evidence="3" id="KW-0175">Coiled coil</keyword>
<feature type="domain" description="BAR" evidence="4">
    <location>
        <begin position="11"/>
        <end position="237"/>
    </location>
</feature>
<name>A0A8S1JDN7_9CHLO</name>
<keyword evidence="6" id="KW-1185">Reference proteome</keyword>